<accession>A0A396HET3</accession>
<dbReference type="GO" id="GO:0016787">
    <property type="term" value="F:hydrolase activity"/>
    <property type="evidence" value="ECO:0007669"/>
    <property type="project" value="UniProtKB-KW"/>
</dbReference>
<dbReference type="GO" id="GO:0010073">
    <property type="term" value="P:meristem maintenance"/>
    <property type="evidence" value="ECO:0007669"/>
    <property type="project" value="InterPro"/>
</dbReference>
<dbReference type="InterPro" id="IPR044824">
    <property type="entry name" value="MAIN-like"/>
</dbReference>
<dbReference type="InterPro" id="IPR019557">
    <property type="entry name" value="AminoTfrase-like_pln_mobile"/>
</dbReference>
<evidence type="ECO:0000259" key="1">
    <source>
        <dbReference type="Pfam" id="PF10536"/>
    </source>
</evidence>
<evidence type="ECO:0000313" key="2">
    <source>
        <dbReference type="EMBL" id="RHN50324.1"/>
    </source>
</evidence>
<dbReference type="PANTHER" id="PTHR46033:SF17">
    <property type="entry name" value="AMINOTRANSFERASE-LIKE PLANT MOBILE DOMAIN-CONTAINING PROTEIN"/>
    <property type="match status" value="1"/>
</dbReference>
<reference evidence="3" key="1">
    <citation type="journal article" date="2018" name="Nat. Plants">
        <title>Whole-genome landscape of Medicago truncatula symbiotic genes.</title>
        <authorList>
            <person name="Pecrix Y."/>
            <person name="Staton S.E."/>
            <person name="Sallet E."/>
            <person name="Lelandais-Briere C."/>
            <person name="Moreau S."/>
            <person name="Carrere S."/>
            <person name="Blein T."/>
            <person name="Jardinaud M.F."/>
            <person name="Latrasse D."/>
            <person name="Zouine M."/>
            <person name="Zahm M."/>
            <person name="Kreplak J."/>
            <person name="Mayjonade B."/>
            <person name="Satge C."/>
            <person name="Perez M."/>
            <person name="Cauet S."/>
            <person name="Marande W."/>
            <person name="Chantry-Darmon C."/>
            <person name="Lopez-Roques C."/>
            <person name="Bouchez O."/>
            <person name="Berard A."/>
            <person name="Debelle F."/>
            <person name="Munos S."/>
            <person name="Bendahmane A."/>
            <person name="Berges H."/>
            <person name="Niebel A."/>
            <person name="Buitink J."/>
            <person name="Frugier F."/>
            <person name="Benhamed M."/>
            <person name="Crespi M."/>
            <person name="Gouzy J."/>
            <person name="Gamas P."/>
        </authorList>
    </citation>
    <scope>NUCLEOTIDE SEQUENCE [LARGE SCALE GENOMIC DNA]</scope>
    <source>
        <strain evidence="3">cv. Jemalong A17</strain>
    </source>
</reference>
<dbReference type="Gramene" id="rna34596">
    <property type="protein sequence ID" value="RHN50324.1"/>
    <property type="gene ID" value="gene34596"/>
</dbReference>
<sequence>MKEITMSDMHINNIKKWKLNDSVKQKVEEMSFGFLVMLREKLLNIEKDLSLPLNFVSALVSTYNVEDSCFTFGNGADKFHLDFGLDDILYLTGLPINGMPVSGMIHEDNVQLLETHLALSKPVAEDFLTINSKQGMTSGVDLRKLLAHFHKPEIIDEVDVGILAKAFIFYGLGYVLLPIWTSVGQPHYLPLLGEEIKKYAWGAAVLAHIKGDLDDIVRSQAKSSISCFSLALTIFALERFPILTRELVLDLPTKVPLSLGWIDMIVNHFRPKSSKRKSYAELEGNFNNMSVEEINWMPYNRVKVSRDFEDQLRLRYVVAPCINFYSAYMVRPDICYRQLGLAQEEVKSIEIPNKLLLKPSALKGIDLRSYVGGETGPKKKKVYTYPQLHEMWANRFTQSIIALPDEVLKYLLLFFFFKI</sequence>
<organism evidence="2 3">
    <name type="scientific">Medicago truncatula</name>
    <name type="common">Barrel medic</name>
    <name type="synonym">Medicago tribuloides</name>
    <dbReference type="NCBI Taxonomy" id="3880"/>
    <lineage>
        <taxon>Eukaryota</taxon>
        <taxon>Viridiplantae</taxon>
        <taxon>Streptophyta</taxon>
        <taxon>Embryophyta</taxon>
        <taxon>Tracheophyta</taxon>
        <taxon>Spermatophyta</taxon>
        <taxon>Magnoliopsida</taxon>
        <taxon>eudicotyledons</taxon>
        <taxon>Gunneridae</taxon>
        <taxon>Pentapetalae</taxon>
        <taxon>rosids</taxon>
        <taxon>fabids</taxon>
        <taxon>Fabales</taxon>
        <taxon>Fabaceae</taxon>
        <taxon>Papilionoideae</taxon>
        <taxon>50 kb inversion clade</taxon>
        <taxon>NPAAA clade</taxon>
        <taxon>Hologalegina</taxon>
        <taxon>IRL clade</taxon>
        <taxon>Trifolieae</taxon>
        <taxon>Medicago</taxon>
    </lineage>
</organism>
<proteinExistence type="predicted"/>
<dbReference type="Pfam" id="PF10536">
    <property type="entry name" value="PMD"/>
    <property type="match status" value="1"/>
</dbReference>
<keyword evidence="2" id="KW-0378">Hydrolase</keyword>
<comment type="caution">
    <text evidence="2">The sequence shown here is derived from an EMBL/GenBank/DDBJ whole genome shotgun (WGS) entry which is preliminary data.</text>
</comment>
<dbReference type="PANTHER" id="PTHR46033">
    <property type="entry name" value="PROTEIN MAIN-LIKE 2"/>
    <property type="match status" value="1"/>
</dbReference>
<name>A0A396HET3_MEDTR</name>
<feature type="domain" description="Aminotransferase-like plant mobile" evidence="1">
    <location>
        <begin position="54"/>
        <end position="344"/>
    </location>
</feature>
<dbReference type="AlphaFoldDB" id="A0A396HET3"/>
<evidence type="ECO:0000313" key="3">
    <source>
        <dbReference type="Proteomes" id="UP000265566"/>
    </source>
</evidence>
<gene>
    <name evidence="2" type="ORF">MtrunA17_Chr6g0456191</name>
</gene>
<dbReference type="Proteomes" id="UP000265566">
    <property type="component" value="Chromosome 6"/>
</dbReference>
<protein>
    <recommendedName>
        <fullName evidence="1">Aminotransferase-like plant mobile domain-containing protein</fullName>
    </recommendedName>
</protein>
<dbReference type="EMBL" id="PSQE01000006">
    <property type="protein sequence ID" value="RHN50324.1"/>
    <property type="molecule type" value="Genomic_DNA"/>
</dbReference>